<dbReference type="RefSeq" id="WP_306975194.1">
    <property type="nucleotide sequence ID" value="NZ_JAUSTQ010000003.1"/>
</dbReference>
<protein>
    <recommendedName>
        <fullName evidence="3">YlzJ-like protein</fullName>
    </recommendedName>
</protein>
<dbReference type="Pfam" id="PF14035">
    <property type="entry name" value="YlzJ"/>
    <property type="match status" value="1"/>
</dbReference>
<comment type="caution">
    <text evidence="1">The sequence shown here is derived from an EMBL/GenBank/DDBJ whole genome shotgun (WGS) entry which is preliminary data.</text>
</comment>
<organism evidence="1 2">
    <name type="scientific">Alkalibacillus salilacus</name>
    <dbReference type="NCBI Taxonomy" id="284582"/>
    <lineage>
        <taxon>Bacteria</taxon>
        <taxon>Bacillati</taxon>
        <taxon>Bacillota</taxon>
        <taxon>Bacilli</taxon>
        <taxon>Bacillales</taxon>
        <taxon>Bacillaceae</taxon>
        <taxon>Alkalibacillus</taxon>
    </lineage>
</organism>
<accession>A0ABT9VDW0</accession>
<dbReference type="EMBL" id="JAUSTQ010000003">
    <property type="protein sequence ID" value="MDQ0159035.1"/>
    <property type="molecule type" value="Genomic_DNA"/>
</dbReference>
<evidence type="ECO:0000313" key="1">
    <source>
        <dbReference type="EMBL" id="MDQ0159035.1"/>
    </source>
</evidence>
<dbReference type="InterPro" id="IPR025619">
    <property type="entry name" value="YlzJ"/>
</dbReference>
<evidence type="ECO:0008006" key="3">
    <source>
        <dbReference type="Google" id="ProtNLM"/>
    </source>
</evidence>
<sequence>MIIYTPLREDEIFETDEEEHEAYQWVNINHATLKLKRDPSSHGYEIVHMTSTNPQDYLNKRLEPGSIYYL</sequence>
<keyword evidence="2" id="KW-1185">Reference proteome</keyword>
<proteinExistence type="predicted"/>
<gene>
    <name evidence="1" type="ORF">J2S77_000999</name>
</gene>
<name>A0ABT9VDW0_9BACI</name>
<evidence type="ECO:0000313" key="2">
    <source>
        <dbReference type="Proteomes" id="UP001224359"/>
    </source>
</evidence>
<reference evidence="1 2" key="1">
    <citation type="submission" date="2023-07" db="EMBL/GenBank/DDBJ databases">
        <title>Genomic Encyclopedia of Type Strains, Phase IV (KMG-IV): sequencing the most valuable type-strain genomes for metagenomic binning, comparative biology and taxonomic classification.</title>
        <authorList>
            <person name="Goeker M."/>
        </authorList>
    </citation>
    <scope>NUCLEOTIDE SEQUENCE [LARGE SCALE GENOMIC DNA]</scope>
    <source>
        <strain evidence="1 2">DSM 16460</strain>
    </source>
</reference>
<dbReference type="Proteomes" id="UP001224359">
    <property type="component" value="Unassembled WGS sequence"/>
</dbReference>